<accession>A0A3M9NDW9</accession>
<protein>
    <recommendedName>
        <fullName evidence="3">beta-lactamase</fullName>
        <ecNumber evidence="3">3.5.2.6</ecNumber>
    </recommendedName>
</protein>
<dbReference type="EC" id="3.5.2.6" evidence="3"/>
<evidence type="ECO:0000256" key="2">
    <source>
        <dbReference type="ARBA" id="ARBA00009009"/>
    </source>
</evidence>
<dbReference type="GO" id="GO:0008800">
    <property type="term" value="F:beta-lactamase activity"/>
    <property type="evidence" value="ECO:0007669"/>
    <property type="project" value="UniProtKB-EC"/>
</dbReference>
<dbReference type="InterPro" id="IPR012338">
    <property type="entry name" value="Beta-lactam/transpept-like"/>
</dbReference>
<dbReference type="InterPro" id="IPR000871">
    <property type="entry name" value="Beta-lactam_class-A"/>
</dbReference>
<gene>
    <name evidence="6" type="ORF">EFY79_13015</name>
</gene>
<evidence type="ECO:0000256" key="3">
    <source>
        <dbReference type="ARBA" id="ARBA00012865"/>
    </source>
</evidence>
<dbReference type="GO" id="GO:0046677">
    <property type="term" value="P:response to antibiotic"/>
    <property type="evidence" value="ECO:0007669"/>
    <property type="project" value="InterPro"/>
</dbReference>
<evidence type="ECO:0000256" key="4">
    <source>
        <dbReference type="SAM" id="SignalP"/>
    </source>
</evidence>
<keyword evidence="7" id="KW-1185">Reference proteome</keyword>
<name>A0A3M9NDW9_9BACT</name>
<dbReference type="GO" id="GO:0030655">
    <property type="term" value="P:beta-lactam antibiotic catabolic process"/>
    <property type="evidence" value="ECO:0007669"/>
    <property type="project" value="InterPro"/>
</dbReference>
<dbReference type="Pfam" id="PF13354">
    <property type="entry name" value="Beta-lactamase2"/>
    <property type="match status" value="1"/>
</dbReference>
<keyword evidence="4" id="KW-0732">Signal</keyword>
<feature type="chain" id="PRO_5018139270" description="beta-lactamase" evidence="4">
    <location>
        <begin position="19"/>
        <end position="298"/>
    </location>
</feature>
<sequence>MKILFAFAFLLSATRISAQKTDMRLQAMLTRLVDGFHGDVGIFVYDLAKNKIASVHGDTIFPTASMVKVPILTGLMHKIHNGDFTYHQEMLFTDSVRYSEGQEILASFRDSTKIPLNELVMLMMSMSDNGASLWLQGLSGGGAQINSYMDSLGLKYTRVNSRTAGRKENYNLYGWGQTTPKEMATLMKMIAENKIINQQISERMLRMMSRQFWDEDAISQIPPNVFVADKSGAVDATRDEVLYVNGNHPYIFCVCTKNNRDTSWEHDNEAWVLTRKLSALLWNYFNPKSAWTPPAFLK</sequence>
<evidence type="ECO:0000256" key="1">
    <source>
        <dbReference type="ARBA" id="ARBA00001526"/>
    </source>
</evidence>
<dbReference type="InterPro" id="IPR045155">
    <property type="entry name" value="Beta-lactam_cat"/>
</dbReference>
<dbReference type="PANTHER" id="PTHR35333">
    <property type="entry name" value="BETA-LACTAMASE"/>
    <property type="match status" value="1"/>
</dbReference>
<feature type="signal peptide" evidence="4">
    <location>
        <begin position="1"/>
        <end position="18"/>
    </location>
</feature>
<keyword evidence="6" id="KW-0378">Hydrolase</keyword>
<dbReference type="RefSeq" id="WP_123121165.1">
    <property type="nucleotide sequence ID" value="NZ_RJJR01000011.1"/>
</dbReference>
<proteinExistence type="inferred from homology"/>
<feature type="domain" description="Beta-lactamase class A catalytic" evidence="5">
    <location>
        <begin position="41"/>
        <end position="256"/>
    </location>
</feature>
<dbReference type="AlphaFoldDB" id="A0A3M9NDW9"/>
<organism evidence="6 7">
    <name type="scientific">Hanamia caeni</name>
    <dbReference type="NCBI Taxonomy" id="2294116"/>
    <lineage>
        <taxon>Bacteria</taxon>
        <taxon>Pseudomonadati</taxon>
        <taxon>Bacteroidota</taxon>
        <taxon>Chitinophagia</taxon>
        <taxon>Chitinophagales</taxon>
        <taxon>Chitinophagaceae</taxon>
        <taxon>Hanamia</taxon>
    </lineage>
</organism>
<dbReference type="Proteomes" id="UP000267223">
    <property type="component" value="Unassembled WGS sequence"/>
</dbReference>
<dbReference type="PANTHER" id="PTHR35333:SF3">
    <property type="entry name" value="BETA-LACTAMASE-TYPE TRANSPEPTIDASE FOLD CONTAINING PROTEIN"/>
    <property type="match status" value="1"/>
</dbReference>
<comment type="caution">
    <text evidence="6">The sequence shown here is derived from an EMBL/GenBank/DDBJ whole genome shotgun (WGS) entry which is preliminary data.</text>
</comment>
<comment type="similarity">
    <text evidence="2">Belongs to the class-A beta-lactamase family.</text>
</comment>
<reference evidence="6 7" key="1">
    <citation type="submission" date="2018-11" db="EMBL/GenBank/DDBJ databases">
        <title>Draft genome sequence of Ferruginibacter sp. BO-59.</title>
        <authorList>
            <person name="Im W.T."/>
        </authorList>
    </citation>
    <scope>NUCLEOTIDE SEQUENCE [LARGE SCALE GENOMIC DNA]</scope>
    <source>
        <strain evidence="6 7">BO-59</strain>
    </source>
</reference>
<dbReference type="SUPFAM" id="SSF56601">
    <property type="entry name" value="beta-lactamase/transpeptidase-like"/>
    <property type="match status" value="1"/>
</dbReference>
<evidence type="ECO:0000259" key="5">
    <source>
        <dbReference type="Pfam" id="PF13354"/>
    </source>
</evidence>
<dbReference type="EMBL" id="RJJR01000011">
    <property type="protein sequence ID" value="RNI35178.1"/>
    <property type="molecule type" value="Genomic_DNA"/>
</dbReference>
<evidence type="ECO:0000313" key="6">
    <source>
        <dbReference type="EMBL" id="RNI35178.1"/>
    </source>
</evidence>
<comment type="catalytic activity">
    <reaction evidence="1">
        <text>a beta-lactam + H2O = a substituted beta-amino acid</text>
        <dbReference type="Rhea" id="RHEA:20401"/>
        <dbReference type="ChEBI" id="CHEBI:15377"/>
        <dbReference type="ChEBI" id="CHEBI:35627"/>
        <dbReference type="ChEBI" id="CHEBI:140347"/>
        <dbReference type="EC" id="3.5.2.6"/>
    </reaction>
</comment>
<dbReference type="OrthoDB" id="1422836at2"/>
<dbReference type="Gene3D" id="3.40.710.10">
    <property type="entry name" value="DD-peptidase/beta-lactamase superfamily"/>
    <property type="match status" value="1"/>
</dbReference>
<evidence type="ECO:0000313" key="7">
    <source>
        <dbReference type="Proteomes" id="UP000267223"/>
    </source>
</evidence>